<reference evidence="3" key="1">
    <citation type="journal article" date="2016" name="Nat. Commun.">
        <title>The Gonium pectorale genome demonstrates co-option of cell cycle regulation during the evolution of multicellularity.</title>
        <authorList>
            <person name="Hanschen E.R."/>
            <person name="Marriage T.N."/>
            <person name="Ferris P.J."/>
            <person name="Hamaji T."/>
            <person name="Toyoda A."/>
            <person name="Fujiyama A."/>
            <person name="Neme R."/>
            <person name="Noguchi H."/>
            <person name="Minakuchi Y."/>
            <person name="Suzuki M."/>
            <person name="Kawai-Toyooka H."/>
            <person name="Smith D.R."/>
            <person name="Sparks H."/>
            <person name="Anderson J."/>
            <person name="Bakaric R."/>
            <person name="Luria V."/>
            <person name="Karger A."/>
            <person name="Kirschner M.W."/>
            <person name="Durand P.M."/>
            <person name="Michod R.E."/>
            <person name="Nozaki H."/>
            <person name="Olson B.J."/>
        </authorList>
    </citation>
    <scope>NUCLEOTIDE SEQUENCE [LARGE SCALE GENOMIC DNA]</scope>
    <source>
        <strain evidence="3">NIES-2863</strain>
    </source>
</reference>
<feature type="region of interest" description="Disordered" evidence="1">
    <location>
        <begin position="176"/>
        <end position="293"/>
    </location>
</feature>
<comment type="caution">
    <text evidence="2">The sequence shown here is derived from an EMBL/GenBank/DDBJ whole genome shotgun (WGS) entry which is preliminary data.</text>
</comment>
<dbReference type="Proteomes" id="UP000075714">
    <property type="component" value="Unassembled WGS sequence"/>
</dbReference>
<feature type="compositionally biased region" description="Low complexity" evidence="1">
    <location>
        <begin position="243"/>
        <end position="287"/>
    </location>
</feature>
<dbReference type="PANTHER" id="PTHR42905">
    <property type="entry name" value="PHOSPHOENOLPYRUVATE CARBOXYLASE"/>
    <property type="match status" value="1"/>
</dbReference>
<dbReference type="EMBL" id="LSYV01000203">
    <property type="protein sequence ID" value="KXZ42102.1"/>
    <property type="molecule type" value="Genomic_DNA"/>
</dbReference>
<dbReference type="InterPro" id="IPR015813">
    <property type="entry name" value="Pyrv/PenolPyrv_kinase-like_dom"/>
</dbReference>
<dbReference type="Gene3D" id="3.20.20.60">
    <property type="entry name" value="Phosphoenolpyruvate-binding domains"/>
    <property type="match status" value="1"/>
</dbReference>
<dbReference type="Pfam" id="PF13714">
    <property type="entry name" value="PEP_mutase"/>
    <property type="match status" value="1"/>
</dbReference>
<evidence type="ECO:0000256" key="1">
    <source>
        <dbReference type="SAM" id="MobiDB-lite"/>
    </source>
</evidence>
<evidence type="ECO:0000313" key="3">
    <source>
        <dbReference type="Proteomes" id="UP000075714"/>
    </source>
</evidence>
<dbReference type="OrthoDB" id="1923844at2759"/>
<protein>
    <recommendedName>
        <fullName evidence="4">Isocitrate lyase</fullName>
    </recommendedName>
</protein>
<dbReference type="SUPFAM" id="SSF51621">
    <property type="entry name" value="Phosphoenolpyruvate/pyruvate domain"/>
    <property type="match status" value="1"/>
</dbReference>
<feature type="compositionally biased region" description="Pro residues" evidence="1">
    <location>
        <begin position="178"/>
        <end position="211"/>
    </location>
</feature>
<evidence type="ECO:0000313" key="2">
    <source>
        <dbReference type="EMBL" id="KXZ42102.1"/>
    </source>
</evidence>
<sequence length="369" mass="38151">MQASAMRINAPHRRPAWAAQRGVRSAPAGRRPAMAVTAVMKNSRTAELRRLLRGDEILLGPCCHDALSARLIEQAGFPYAFMSGFCTAGARLGAPDTGLISYAEMLETGRCIHEATRSLPVIGDGDTGYGNAMNVKRTVRGYAQAGFAGILIEDQVAPKSCGHEYYAEEARYAISDPTPTPMAAPHTPPAAAAPPPPPPPPAAPSSPPERPPVLEAEVMSEPPPAASATSPSWPLPPDADARTPYTASASASSTTTSTLPTAPRASASADSGSGSSSGSASGSGPDPSYRRNRSLRVRIADGTSGLVKLETRVPAGFLNGLTALVPQVAGFNIEALMDQAMGPGGVLPPPGTPLLNVMTGNDNVQIFLE</sequence>
<name>A0A150FWW1_GONPE</name>
<gene>
    <name evidence="2" type="ORF">GPECTOR_204g384</name>
</gene>
<dbReference type="PANTHER" id="PTHR42905:SF2">
    <property type="entry name" value="PHOSPHOENOLPYRUVATE CARBOXYLASE FAMILY PROTEIN"/>
    <property type="match status" value="1"/>
</dbReference>
<accession>A0A150FWW1</accession>
<dbReference type="InterPro" id="IPR040442">
    <property type="entry name" value="Pyrv_kinase-like_dom_sf"/>
</dbReference>
<organism evidence="2 3">
    <name type="scientific">Gonium pectorale</name>
    <name type="common">Green alga</name>
    <dbReference type="NCBI Taxonomy" id="33097"/>
    <lineage>
        <taxon>Eukaryota</taxon>
        <taxon>Viridiplantae</taxon>
        <taxon>Chlorophyta</taxon>
        <taxon>core chlorophytes</taxon>
        <taxon>Chlorophyceae</taxon>
        <taxon>CS clade</taxon>
        <taxon>Chlamydomonadales</taxon>
        <taxon>Volvocaceae</taxon>
        <taxon>Gonium</taxon>
    </lineage>
</organism>
<dbReference type="CDD" id="cd00377">
    <property type="entry name" value="ICL_PEPM"/>
    <property type="match status" value="1"/>
</dbReference>
<dbReference type="InterPro" id="IPR039556">
    <property type="entry name" value="ICL/PEPM"/>
</dbReference>
<dbReference type="STRING" id="33097.A0A150FWW1"/>
<keyword evidence="3" id="KW-1185">Reference proteome</keyword>
<proteinExistence type="predicted"/>
<dbReference type="AlphaFoldDB" id="A0A150FWW1"/>
<dbReference type="GO" id="GO:0003824">
    <property type="term" value="F:catalytic activity"/>
    <property type="evidence" value="ECO:0007669"/>
    <property type="project" value="InterPro"/>
</dbReference>
<evidence type="ECO:0008006" key="4">
    <source>
        <dbReference type="Google" id="ProtNLM"/>
    </source>
</evidence>